<sequence length="154" mass="17215">MMPTHEESSTVPQGGALELAHKRLIELFELLRPRLQSDVQQELSSALSSILDDVLKPKPDAGEFFSVGDAAKLLFVSRPYVLTLLERGKLQLHHRTGNDRFVTDASLSAYHADQQAQVQAHLPSRAGEDWFQTPMCPTVLGVALQAYRSQRHQQ</sequence>
<accession>A0A158DSL6</accession>
<evidence type="ECO:0008006" key="3">
    <source>
        <dbReference type="Google" id="ProtNLM"/>
    </source>
</evidence>
<evidence type="ECO:0000313" key="2">
    <source>
        <dbReference type="Proteomes" id="UP000054870"/>
    </source>
</evidence>
<dbReference type="OrthoDB" id="9134643at2"/>
<proteinExistence type="predicted"/>
<dbReference type="AlphaFoldDB" id="A0A158DSL6"/>
<gene>
    <name evidence="1" type="ORF">AWB75_07135</name>
</gene>
<name>A0A158DSL6_9BURK</name>
<dbReference type="EMBL" id="FCOF02000104">
    <property type="protein sequence ID" value="SAK97612.1"/>
    <property type="molecule type" value="Genomic_DNA"/>
</dbReference>
<protein>
    <recommendedName>
        <fullName evidence="3">Helix-turn-helix domain protein</fullName>
    </recommendedName>
</protein>
<comment type="caution">
    <text evidence="1">The sequence shown here is derived from an EMBL/GenBank/DDBJ whole genome shotgun (WGS) entry which is preliminary data.</text>
</comment>
<dbReference type="RefSeq" id="WP_061128694.1">
    <property type="nucleotide sequence ID" value="NZ_FCOF02000104.1"/>
</dbReference>
<reference evidence="1" key="1">
    <citation type="submission" date="2016-01" db="EMBL/GenBank/DDBJ databases">
        <authorList>
            <person name="Peeters C."/>
        </authorList>
    </citation>
    <scope>NUCLEOTIDE SEQUENCE [LARGE SCALE GENOMIC DNA]</scope>
    <source>
        <strain evidence="1">LMG 29318</strain>
    </source>
</reference>
<keyword evidence="2" id="KW-1185">Reference proteome</keyword>
<evidence type="ECO:0000313" key="1">
    <source>
        <dbReference type="EMBL" id="SAK97612.1"/>
    </source>
</evidence>
<organism evidence="1 2">
    <name type="scientific">Caballeronia catudaia</name>
    <dbReference type="NCBI Taxonomy" id="1777136"/>
    <lineage>
        <taxon>Bacteria</taxon>
        <taxon>Pseudomonadati</taxon>
        <taxon>Pseudomonadota</taxon>
        <taxon>Betaproteobacteria</taxon>
        <taxon>Burkholderiales</taxon>
        <taxon>Burkholderiaceae</taxon>
        <taxon>Caballeronia</taxon>
    </lineage>
</organism>
<dbReference type="Proteomes" id="UP000054870">
    <property type="component" value="Unassembled WGS sequence"/>
</dbReference>